<comment type="caution">
    <text evidence="1">The sequence shown here is derived from an EMBL/GenBank/DDBJ whole genome shotgun (WGS) entry which is preliminary data.</text>
</comment>
<reference evidence="1 2" key="1">
    <citation type="journal article" date="2016" name="Nat. Commun.">
        <title>Thousands of microbial genomes shed light on interconnected biogeochemical processes in an aquifer system.</title>
        <authorList>
            <person name="Anantharaman K."/>
            <person name="Brown C.T."/>
            <person name="Hug L.A."/>
            <person name="Sharon I."/>
            <person name="Castelle C.J."/>
            <person name="Probst A.J."/>
            <person name="Thomas B.C."/>
            <person name="Singh A."/>
            <person name="Wilkins M.J."/>
            <person name="Karaoz U."/>
            <person name="Brodie E.L."/>
            <person name="Williams K.H."/>
            <person name="Hubbard S.S."/>
            <person name="Banfield J.F."/>
        </authorList>
    </citation>
    <scope>NUCLEOTIDE SEQUENCE [LARGE SCALE GENOMIC DNA]</scope>
</reference>
<accession>A0A1F7GEI5</accession>
<proteinExistence type="predicted"/>
<evidence type="ECO:0008006" key="3">
    <source>
        <dbReference type="Google" id="ProtNLM"/>
    </source>
</evidence>
<sequence length="263" mass="29507">MIKISNFIMPIFKGFTIIIFPLLLIWLTSFSMQVLAQSITGNPIPEEITATRSSEEKEIETLKEKIATKVAELRAKNLKAVSGTVENIDDRSKSINIRSENGEDIKINVDPDLTKYYQIGQNLKKEIAAEKVKTGAYILATGVISEKAVDANFIYLDEAYFVATGKITDVNSDDYYLNVITSDKENYILDIEKTTKQSMMNPKTLAIESVGFSKIKEGDTTHFVVKKIALDADSQSEENAEATKLNRFSAVRILIIPQEYFIK</sequence>
<name>A0A1F7GEI5_9BACT</name>
<gene>
    <name evidence="1" type="ORF">A2774_03715</name>
</gene>
<dbReference type="Proteomes" id="UP000177208">
    <property type="component" value="Unassembled WGS sequence"/>
</dbReference>
<organism evidence="1 2">
    <name type="scientific">Candidatus Roizmanbacteria bacterium RIFCSPHIGHO2_01_FULL_39_12c</name>
    <dbReference type="NCBI Taxonomy" id="1802031"/>
    <lineage>
        <taxon>Bacteria</taxon>
        <taxon>Candidatus Roizmaniibacteriota</taxon>
    </lineage>
</organism>
<protein>
    <recommendedName>
        <fullName evidence="3">DUF5666 domain-containing protein</fullName>
    </recommendedName>
</protein>
<evidence type="ECO:0000313" key="2">
    <source>
        <dbReference type="Proteomes" id="UP000177208"/>
    </source>
</evidence>
<evidence type="ECO:0000313" key="1">
    <source>
        <dbReference type="EMBL" id="OGK17285.1"/>
    </source>
</evidence>
<dbReference type="AlphaFoldDB" id="A0A1F7GEI5"/>
<dbReference type="EMBL" id="MFZG01000009">
    <property type="protein sequence ID" value="OGK17285.1"/>
    <property type="molecule type" value="Genomic_DNA"/>
</dbReference>